<proteinExistence type="predicted"/>
<dbReference type="AlphaFoldDB" id="A0A1H1DML8"/>
<name>A0A1H1DML8_9ACTN</name>
<accession>A0A1H1DML8</accession>
<keyword evidence="3" id="KW-1185">Reference proteome</keyword>
<dbReference type="Pfam" id="PF12728">
    <property type="entry name" value="HTH_17"/>
    <property type="match status" value="1"/>
</dbReference>
<dbReference type="GO" id="GO:0003677">
    <property type="term" value="F:DNA binding"/>
    <property type="evidence" value="ECO:0007669"/>
    <property type="project" value="InterPro"/>
</dbReference>
<evidence type="ECO:0000313" key="2">
    <source>
        <dbReference type="EMBL" id="SDQ77774.1"/>
    </source>
</evidence>
<organism evidence="2 3">
    <name type="scientific">Actinopolyspora saharensis</name>
    <dbReference type="NCBI Taxonomy" id="995062"/>
    <lineage>
        <taxon>Bacteria</taxon>
        <taxon>Bacillati</taxon>
        <taxon>Actinomycetota</taxon>
        <taxon>Actinomycetes</taxon>
        <taxon>Actinopolysporales</taxon>
        <taxon>Actinopolysporaceae</taxon>
        <taxon>Actinopolyspora</taxon>
    </lineage>
</organism>
<dbReference type="Proteomes" id="UP000199301">
    <property type="component" value="Unassembled WGS sequence"/>
</dbReference>
<dbReference type="InterPro" id="IPR041657">
    <property type="entry name" value="HTH_17"/>
</dbReference>
<dbReference type="NCBIfam" id="TIGR01764">
    <property type="entry name" value="excise"/>
    <property type="match status" value="1"/>
</dbReference>
<protein>
    <submittedName>
        <fullName evidence="2">DNA binding domain-containing protein, excisionase family</fullName>
    </submittedName>
</protein>
<sequence length="85" mass="9101">MRQMFNARSGAGAEEPRFYSVEQVAGLFGVSAMTLYRAIGNHEFPAIRIRGRLIVPAKAIDAMVEAALERNTAVDATEFATGAAA</sequence>
<dbReference type="EMBL" id="FNKO01000002">
    <property type="protein sequence ID" value="SDQ77774.1"/>
    <property type="molecule type" value="Genomic_DNA"/>
</dbReference>
<dbReference type="InterPro" id="IPR010093">
    <property type="entry name" value="SinI_DNA-bd"/>
</dbReference>
<evidence type="ECO:0000259" key="1">
    <source>
        <dbReference type="Pfam" id="PF12728"/>
    </source>
</evidence>
<gene>
    <name evidence="2" type="ORF">SAMN04489718_2152</name>
</gene>
<evidence type="ECO:0000313" key="3">
    <source>
        <dbReference type="Proteomes" id="UP000199301"/>
    </source>
</evidence>
<reference evidence="3" key="1">
    <citation type="submission" date="2016-10" db="EMBL/GenBank/DDBJ databases">
        <authorList>
            <person name="Varghese N."/>
            <person name="Submissions S."/>
        </authorList>
    </citation>
    <scope>NUCLEOTIDE SEQUENCE [LARGE SCALE GENOMIC DNA]</scope>
    <source>
        <strain evidence="3">DSM 45459</strain>
    </source>
</reference>
<feature type="domain" description="Helix-turn-helix" evidence="1">
    <location>
        <begin position="18"/>
        <end position="66"/>
    </location>
</feature>
<dbReference type="STRING" id="995062.SAMN04489718_2152"/>